<dbReference type="InParanoid" id="A0A1C4W7M0"/>
<proteinExistence type="predicted"/>
<protein>
    <submittedName>
        <fullName evidence="4">PASTA domain-containing protein</fullName>
    </submittedName>
</protein>
<keyword evidence="2" id="KW-1133">Transmembrane helix</keyword>
<evidence type="ECO:0000313" key="4">
    <source>
        <dbReference type="EMBL" id="SCE92185.1"/>
    </source>
</evidence>
<dbReference type="CDD" id="cd06577">
    <property type="entry name" value="PASTA_pknB"/>
    <property type="match status" value="1"/>
</dbReference>
<gene>
    <name evidence="4" type="ORF">GA0070618_1929</name>
</gene>
<dbReference type="PROSITE" id="PS51178">
    <property type="entry name" value="PASTA"/>
    <property type="match status" value="1"/>
</dbReference>
<dbReference type="SMART" id="SM00740">
    <property type="entry name" value="PASTA"/>
    <property type="match status" value="1"/>
</dbReference>
<keyword evidence="5" id="KW-1185">Reference proteome</keyword>
<keyword evidence="2" id="KW-0472">Membrane</keyword>
<dbReference type="Pfam" id="PF03793">
    <property type="entry name" value="PASTA"/>
    <property type="match status" value="1"/>
</dbReference>
<feature type="domain" description="PASTA" evidence="3">
    <location>
        <begin position="153"/>
        <end position="218"/>
    </location>
</feature>
<dbReference type="Gene3D" id="3.30.10.20">
    <property type="match status" value="1"/>
</dbReference>
<feature type="compositionally biased region" description="Pro residues" evidence="1">
    <location>
        <begin position="129"/>
        <end position="146"/>
    </location>
</feature>
<feature type="transmembrane region" description="Helical" evidence="2">
    <location>
        <begin position="96"/>
        <end position="121"/>
    </location>
</feature>
<dbReference type="Proteomes" id="UP000198253">
    <property type="component" value="Chromosome I"/>
</dbReference>
<evidence type="ECO:0000313" key="5">
    <source>
        <dbReference type="Proteomes" id="UP000198253"/>
    </source>
</evidence>
<feature type="region of interest" description="Disordered" evidence="1">
    <location>
        <begin position="185"/>
        <end position="264"/>
    </location>
</feature>
<feature type="region of interest" description="Disordered" evidence="1">
    <location>
        <begin position="1"/>
        <end position="84"/>
    </location>
</feature>
<dbReference type="OrthoDB" id="3402335at2"/>
<keyword evidence="2" id="KW-0812">Transmembrane</keyword>
<accession>A0A1C4W7M0</accession>
<dbReference type="InterPro" id="IPR005543">
    <property type="entry name" value="PASTA_dom"/>
</dbReference>
<name>A0A1C4W7M0_MICEC</name>
<evidence type="ECO:0000259" key="3">
    <source>
        <dbReference type="PROSITE" id="PS51178"/>
    </source>
</evidence>
<dbReference type="AlphaFoldDB" id="A0A1C4W7M0"/>
<reference evidence="5" key="1">
    <citation type="submission" date="2016-06" db="EMBL/GenBank/DDBJ databases">
        <authorList>
            <person name="Varghese N."/>
            <person name="Submissions Spin"/>
        </authorList>
    </citation>
    <scope>NUCLEOTIDE SEQUENCE [LARGE SCALE GENOMIC DNA]</scope>
    <source>
        <strain evidence="5">DSM 43816</strain>
    </source>
</reference>
<evidence type="ECO:0000256" key="2">
    <source>
        <dbReference type="SAM" id="Phobius"/>
    </source>
</evidence>
<evidence type="ECO:0000256" key="1">
    <source>
        <dbReference type="SAM" id="MobiDB-lite"/>
    </source>
</evidence>
<dbReference type="EMBL" id="LT607413">
    <property type="protein sequence ID" value="SCE92185.1"/>
    <property type="molecule type" value="Genomic_DNA"/>
</dbReference>
<sequence length="264" mass="26898">MGDDRQEPWTGKVPENGSRPSEGRPPPGRPRNGVEGAPVGHREPMAGPSTPAGGPNRARPPTAAWSGRAEVPPPRSARHPEAPGEWYVEETGDRRWWMPILVASVALAVLAMLGVGLWLIVRSGTPPAPLPSPSAVPTTTGPPTPPGTGAATSPARVPMPDLVGLPRSVAEATLDRLGLGYRSELRRSDRPSGTVIGTEPQAGEGVPVGTDVTLVVSEDGGASRPSGASPTPARTPSATPRASRTPTAGATGRAVTTSGGATPP</sequence>
<organism evidence="4 5">
    <name type="scientific">Micromonospora echinospora</name>
    <name type="common">Micromonospora purpurea</name>
    <dbReference type="NCBI Taxonomy" id="1877"/>
    <lineage>
        <taxon>Bacteria</taxon>
        <taxon>Bacillati</taxon>
        <taxon>Actinomycetota</taxon>
        <taxon>Actinomycetes</taxon>
        <taxon>Micromonosporales</taxon>
        <taxon>Micromonosporaceae</taxon>
        <taxon>Micromonospora</taxon>
    </lineage>
</organism>
<feature type="compositionally biased region" description="Low complexity" evidence="1">
    <location>
        <begin position="225"/>
        <end position="264"/>
    </location>
</feature>
<feature type="region of interest" description="Disordered" evidence="1">
    <location>
        <begin position="129"/>
        <end position="154"/>
    </location>
</feature>